<organism evidence="2 3">
    <name type="scientific">Exophiala sideris</name>
    <dbReference type="NCBI Taxonomy" id="1016849"/>
    <lineage>
        <taxon>Eukaryota</taxon>
        <taxon>Fungi</taxon>
        <taxon>Dikarya</taxon>
        <taxon>Ascomycota</taxon>
        <taxon>Pezizomycotina</taxon>
        <taxon>Eurotiomycetes</taxon>
        <taxon>Chaetothyriomycetidae</taxon>
        <taxon>Chaetothyriales</taxon>
        <taxon>Herpotrichiellaceae</taxon>
        <taxon>Exophiala</taxon>
    </lineage>
</organism>
<dbReference type="GO" id="GO:0005739">
    <property type="term" value="C:mitochondrion"/>
    <property type="evidence" value="ECO:0007669"/>
    <property type="project" value="TreeGrafter"/>
</dbReference>
<dbReference type="STRING" id="1016849.A0A0D1Y9V9"/>
<sequence length="342" mass="36517">MSATTTVKSWVYTTPTYPDTLTLSSTNVPSTPAPGHLLVQIHAAALNPVDIQLMNVPLNSLPYLNGPKIPGRDFAGTVLAAGSGTEFAKGDAVMGIALALNGMGSLTEVADIDVNNQACIIKKPANLSWTQAASLPLVYLTARTVIEKCKPYMKSSTPSENKLVVLGGSSATGMYTVHIAKSLGWKVLSSCSGRNADFVKAKGADDIVDYTTGDTAVVDAVKAFAPNAIADCVGGTECIGLAPKYVTIVGDKTSRSSMGGSALYLTHPRMVARWLLGYLGVGHSYECILLDARKEWLEEASRMDPEKEIEIDSVFEFEKTKEAYERLHTGRAKGKVVVEIKR</sequence>
<name>A0A0D1Y9V9_9EURO</name>
<dbReference type="GO" id="GO:0016491">
    <property type="term" value="F:oxidoreductase activity"/>
    <property type="evidence" value="ECO:0007669"/>
    <property type="project" value="InterPro"/>
</dbReference>
<dbReference type="EMBL" id="KN846954">
    <property type="protein sequence ID" value="KIV77569.1"/>
    <property type="molecule type" value="Genomic_DNA"/>
</dbReference>
<feature type="domain" description="Enoyl reductase (ER)" evidence="1">
    <location>
        <begin position="16"/>
        <end position="338"/>
    </location>
</feature>
<dbReference type="SUPFAM" id="SSF50129">
    <property type="entry name" value="GroES-like"/>
    <property type="match status" value="1"/>
</dbReference>
<dbReference type="Gene3D" id="3.40.50.720">
    <property type="entry name" value="NAD(P)-binding Rossmann-like Domain"/>
    <property type="match status" value="1"/>
</dbReference>
<dbReference type="AlphaFoldDB" id="A0A0D1Y9V9"/>
<dbReference type="InterPro" id="IPR013154">
    <property type="entry name" value="ADH-like_N"/>
</dbReference>
<dbReference type="OrthoDB" id="201656at2759"/>
<dbReference type="HOGENOM" id="CLU_026673_3_3_1"/>
<evidence type="ECO:0000313" key="3">
    <source>
        <dbReference type="Proteomes" id="UP000053599"/>
    </source>
</evidence>
<dbReference type="InterPro" id="IPR020843">
    <property type="entry name" value="ER"/>
</dbReference>
<gene>
    <name evidence="2" type="ORF">PV11_09359</name>
</gene>
<dbReference type="Gene3D" id="3.90.180.10">
    <property type="entry name" value="Medium-chain alcohol dehydrogenases, catalytic domain"/>
    <property type="match status" value="1"/>
</dbReference>
<dbReference type="CDD" id="cd08267">
    <property type="entry name" value="MDR1"/>
    <property type="match status" value="1"/>
</dbReference>
<accession>A0A0D1Y9V9</accession>
<protein>
    <recommendedName>
        <fullName evidence="1">Enoyl reductase (ER) domain-containing protein</fullName>
    </recommendedName>
</protein>
<dbReference type="Proteomes" id="UP000053599">
    <property type="component" value="Unassembled WGS sequence"/>
</dbReference>
<reference evidence="2 3" key="1">
    <citation type="submission" date="2015-01" db="EMBL/GenBank/DDBJ databases">
        <title>The Genome Sequence of Exophiala sideris CBS121828.</title>
        <authorList>
            <consortium name="The Broad Institute Genomics Platform"/>
            <person name="Cuomo C."/>
            <person name="de Hoog S."/>
            <person name="Gorbushina A."/>
            <person name="Stielow B."/>
            <person name="Teixiera M."/>
            <person name="Abouelleil A."/>
            <person name="Chapman S.B."/>
            <person name="Priest M."/>
            <person name="Young S.K."/>
            <person name="Wortman J."/>
            <person name="Nusbaum C."/>
            <person name="Birren B."/>
        </authorList>
    </citation>
    <scope>NUCLEOTIDE SEQUENCE [LARGE SCALE GENOMIC DNA]</scope>
    <source>
        <strain evidence="2 3">CBS 121828</strain>
    </source>
</reference>
<dbReference type="InterPro" id="IPR011032">
    <property type="entry name" value="GroES-like_sf"/>
</dbReference>
<dbReference type="PANTHER" id="PTHR11695:SF294">
    <property type="entry name" value="RETICULON-4-INTERACTING PROTEIN 1, MITOCHONDRIAL"/>
    <property type="match status" value="1"/>
</dbReference>
<dbReference type="Pfam" id="PF13602">
    <property type="entry name" value="ADH_zinc_N_2"/>
    <property type="match status" value="1"/>
</dbReference>
<proteinExistence type="predicted"/>
<evidence type="ECO:0000259" key="1">
    <source>
        <dbReference type="SMART" id="SM00829"/>
    </source>
</evidence>
<dbReference type="InterPro" id="IPR036291">
    <property type="entry name" value="NAD(P)-bd_dom_sf"/>
</dbReference>
<dbReference type="SMART" id="SM00829">
    <property type="entry name" value="PKS_ER"/>
    <property type="match status" value="1"/>
</dbReference>
<dbReference type="Pfam" id="PF08240">
    <property type="entry name" value="ADH_N"/>
    <property type="match status" value="1"/>
</dbReference>
<dbReference type="InterPro" id="IPR050700">
    <property type="entry name" value="YIM1/Zinc_Alcohol_DH_Fams"/>
</dbReference>
<evidence type="ECO:0000313" key="2">
    <source>
        <dbReference type="EMBL" id="KIV77569.1"/>
    </source>
</evidence>
<dbReference type="PANTHER" id="PTHR11695">
    <property type="entry name" value="ALCOHOL DEHYDROGENASE RELATED"/>
    <property type="match status" value="1"/>
</dbReference>
<dbReference type="SUPFAM" id="SSF51735">
    <property type="entry name" value="NAD(P)-binding Rossmann-fold domains"/>
    <property type="match status" value="1"/>
</dbReference>